<comment type="subcellular location">
    <subcellularLocation>
        <location evidence="1">Membrane</location>
    </subcellularLocation>
</comment>
<feature type="compositionally biased region" description="Basic and acidic residues" evidence="3">
    <location>
        <begin position="26"/>
        <end position="37"/>
    </location>
</feature>
<evidence type="ECO:0008006" key="7">
    <source>
        <dbReference type="Google" id="ProtNLM"/>
    </source>
</evidence>
<dbReference type="EMBL" id="DUZY01000005">
    <property type="protein sequence ID" value="DAD38587.1"/>
    <property type="molecule type" value="Genomic_DNA"/>
</dbReference>
<keyword evidence="2 4" id="KW-0472">Membrane</keyword>
<protein>
    <recommendedName>
        <fullName evidence="7">Late embryogenesis abundant protein LEA-2 subgroup domain-containing protein</fullName>
    </recommendedName>
</protein>
<keyword evidence="4" id="KW-1133">Transmembrane helix</keyword>
<dbReference type="PANTHER" id="PTHR31234:SF35">
    <property type="entry name" value="LATE EMBRYOGENESIS ABUNDANT (LEA) HYDROXYPROLINE-RICH GLYCOPROTEIN FAMILY"/>
    <property type="match status" value="1"/>
</dbReference>
<feature type="region of interest" description="Disordered" evidence="3">
    <location>
        <begin position="1"/>
        <end position="37"/>
    </location>
</feature>
<keyword evidence="6" id="KW-1185">Reference proteome</keyword>
<dbReference type="GO" id="GO:0016020">
    <property type="term" value="C:membrane"/>
    <property type="evidence" value="ECO:0007669"/>
    <property type="project" value="UniProtKB-SubCell"/>
</dbReference>
<accession>A0A822Z1E1</accession>
<evidence type="ECO:0000256" key="3">
    <source>
        <dbReference type="SAM" id="MobiDB-lite"/>
    </source>
</evidence>
<dbReference type="Proteomes" id="UP000607653">
    <property type="component" value="Unassembled WGS sequence"/>
</dbReference>
<feature type="transmembrane region" description="Helical" evidence="4">
    <location>
        <begin position="62"/>
        <end position="89"/>
    </location>
</feature>
<evidence type="ECO:0000256" key="4">
    <source>
        <dbReference type="SAM" id="Phobius"/>
    </source>
</evidence>
<evidence type="ECO:0000256" key="2">
    <source>
        <dbReference type="ARBA" id="ARBA00023136"/>
    </source>
</evidence>
<reference evidence="5 6" key="1">
    <citation type="journal article" date="2020" name="Mol. Biol. Evol.">
        <title>Distinct Expression and Methylation Patterns for Genes with Different Fates following a Single Whole-Genome Duplication in Flowering Plants.</title>
        <authorList>
            <person name="Shi T."/>
            <person name="Rahmani R.S."/>
            <person name="Gugger P.F."/>
            <person name="Wang M."/>
            <person name="Li H."/>
            <person name="Zhang Y."/>
            <person name="Li Z."/>
            <person name="Wang Q."/>
            <person name="Van de Peer Y."/>
            <person name="Marchal K."/>
            <person name="Chen J."/>
        </authorList>
    </citation>
    <scope>NUCLEOTIDE SEQUENCE [LARGE SCALE GENOMIC DNA]</scope>
    <source>
        <tissue evidence="5">Leaf</tissue>
    </source>
</reference>
<evidence type="ECO:0000256" key="1">
    <source>
        <dbReference type="ARBA" id="ARBA00004370"/>
    </source>
</evidence>
<gene>
    <name evidence="5" type="ORF">HUJ06_012909</name>
</gene>
<dbReference type="InterPro" id="IPR044839">
    <property type="entry name" value="NDR1-like"/>
</dbReference>
<comment type="caution">
    <text evidence="5">The sequence shown here is derived from an EMBL/GenBank/DDBJ whole genome shotgun (WGS) entry which is preliminary data.</text>
</comment>
<organism evidence="5 6">
    <name type="scientific">Nelumbo nucifera</name>
    <name type="common">Sacred lotus</name>
    <dbReference type="NCBI Taxonomy" id="4432"/>
    <lineage>
        <taxon>Eukaryota</taxon>
        <taxon>Viridiplantae</taxon>
        <taxon>Streptophyta</taxon>
        <taxon>Embryophyta</taxon>
        <taxon>Tracheophyta</taxon>
        <taxon>Spermatophyta</taxon>
        <taxon>Magnoliopsida</taxon>
        <taxon>Proteales</taxon>
        <taxon>Nelumbonaceae</taxon>
        <taxon>Nelumbo</taxon>
    </lineage>
</organism>
<feature type="transmembrane region" description="Helical" evidence="4">
    <location>
        <begin position="264"/>
        <end position="284"/>
    </location>
</feature>
<dbReference type="GO" id="GO:0098542">
    <property type="term" value="P:defense response to other organism"/>
    <property type="evidence" value="ECO:0007669"/>
    <property type="project" value="InterPro"/>
</dbReference>
<keyword evidence="4" id="KW-0812">Transmembrane</keyword>
<dbReference type="AlphaFoldDB" id="A0A822Z1E1"/>
<dbReference type="PANTHER" id="PTHR31234">
    <property type="entry name" value="LATE EMBRYOGENESIS ABUNDANT (LEA) HYDROXYPROLINE-RICH GLYCOPROTEIN FAMILY"/>
    <property type="match status" value="1"/>
</dbReference>
<sequence>MADPEIAQAQKQTPFSPLSKPPGPDGEYHHDSEKPKDHCVSFSESLDDLDEGKHSREVSWRCCCTCCGGACIIILLCLIIIVMSAGLILRSYFSNLLPEFRIDKASVSELNLITTIEGKSYLSASTDLSIVANNRNSRFWFCYEPLITVGVSSDDVDLGQDTLQGFSQPSDNVTTLNVHTRVSRSVIDDKDGTILKANFDEKKMVLDVVLQTTVNVILGRVIMDEIPIKIVCAEVSLSMTTPKRCDVFPNIFEVSNQQPPANCFIFYIIIIIFIIYKSLFITSYI</sequence>
<proteinExistence type="predicted"/>
<name>A0A822Z1E1_NELNU</name>
<evidence type="ECO:0000313" key="5">
    <source>
        <dbReference type="EMBL" id="DAD38587.1"/>
    </source>
</evidence>
<evidence type="ECO:0000313" key="6">
    <source>
        <dbReference type="Proteomes" id="UP000607653"/>
    </source>
</evidence>